<sequence>MNRIIVNALGREKRWARLRDGIMESLHVYQPEKESIVGNIYLGRVDKVEKGLNAAFINIGEDKNGFLHIDDLAEYVSLEEPERNSAEISKLLHQGQKLLVQVKKDPAGTKGPRLTGVIELKGASIVYMPQGRYVAVSKKASDEEQKKKWRRFGSKLKEDQEGILFRTASLQKSNEEITTEFMALRKQYQNLYASSLNRKAPFLLHGQDVMADDILEEVKKIKEVEIITDDFAWKEELQVYFQQHGVSLSSPIFHYQGHENIFNHYRVETQIEKAMQRVVWLEKGATIVIEPTEALTVIDVNTGKFTGKSGLSQTVLKTNKMAAKEIARQLKIRNLSGIILIDFIEMKSEQQETEVIAALKAGLSDDGKRTTIVGFTELGILQLTRKKTKPPLLEYTTCTCPSCSGQGRVLSAESMAYRLERELYELYPADEDKVVIEATEDVQRAFRGENSHYLKEMENTIHKKIEFQVVKESKPYYKIKRLENR</sequence>
<dbReference type="EMBL" id="VTEH01000002">
    <property type="protein sequence ID" value="TYR76821.1"/>
    <property type="molecule type" value="Genomic_DNA"/>
</dbReference>
<dbReference type="PANTHER" id="PTHR30001">
    <property type="entry name" value="RIBONUCLEASE"/>
    <property type="match status" value="1"/>
</dbReference>
<dbReference type="Proteomes" id="UP000323317">
    <property type="component" value="Unassembled WGS sequence"/>
</dbReference>
<keyword evidence="4" id="KW-0460">Magnesium</keyword>
<accession>A0A5D4KHW5</accession>
<dbReference type="Gene3D" id="3.40.1260.20">
    <property type="entry name" value="Ribonuclease E, catalytic domain"/>
    <property type="match status" value="1"/>
</dbReference>
<dbReference type="GO" id="GO:0046872">
    <property type="term" value="F:metal ion binding"/>
    <property type="evidence" value="ECO:0007669"/>
    <property type="project" value="UniProtKB-KW"/>
</dbReference>
<protein>
    <submittedName>
        <fullName evidence="7">Rne/Rng family ribonuclease</fullName>
    </submittedName>
</protein>
<dbReference type="Gene3D" id="2.40.50.140">
    <property type="entry name" value="Nucleic acid-binding proteins"/>
    <property type="match status" value="1"/>
</dbReference>
<gene>
    <name evidence="7" type="ORF">FZC79_03755</name>
</gene>
<dbReference type="NCBIfam" id="TIGR00757">
    <property type="entry name" value="RNaseEG"/>
    <property type="match status" value="1"/>
</dbReference>
<proteinExistence type="predicted"/>
<dbReference type="Pfam" id="PF10150">
    <property type="entry name" value="RNase_E_G"/>
    <property type="match status" value="1"/>
</dbReference>
<dbReference type="SMART" id="SM00316">
    <property type="entry name" value="S1"/>
    <property type="match status" value="1"/>
</dbReference>
<dbReference type="PROSITE" id="PS50126">
    <property type="entry name" value="S1"/>
    <property type="match status" value="1"/>
</dbReference>
<name>A0A5D4KHW5_9BACI</name>
<feature type="domain" description="S1 motif" evidence="6">
    <location>
        <begin position="38"/>
        <end position="102"/>
    </location>
</feature>
<comment type="cofactor">
    <cofactor evidence="1">
        <name>Mg(2+)</name>
        <dbReference type="ChEBI" id="CHEBI:18420"/>
    </cofactor>
</comment>
<keyword evidence="5" id="KW-0694">RNA-binding</keyword>
<evidence type="ECO:0000256" key="4">
    <source>
        <dbReference type="ARBA" id="ARBA00022842"/>
    </source>
</evidence>
<evidence type="ECO:0000313" key="7">
    <source>
        <dbReference type="EMBL" id="TYR76821.1"/>
    </source>
</evidence>
<dbReference type="GO" id="GO:0003723">
    <property type="term" value="F:RNA binding"/>
    <property type="evidence" value="ECO:0007669"/>
    <property type="project" value="UniProtKB-KW"/>
</dbReference>
<dbReference type="GO" id="GO:0005737">
    <property type="term" value="C:cytoplasm"/>
    <property type="evidence" value="ECO:0007669"/>
    <property type="project" value="TreeGrafter"/>
</dbReference>
<comment type="caution">
    <text evidence="7">The sequence shown here is derived from an EMBL/GenBank/DDBJ whole genome shotgun (WGS) entry which is preliminary data.</text>
</comment>
<keyword evidence="3" id="KW-0378">Hydrolase</keyword>
<dbReference type="GO" id="GO:0004540">
    <property type="term" value="F:RNA nuclease activity"/>
    <property type="evidence" value="ECO:0007669"/>
    <property type="project" value="InterPro"/>
</dbReference>
<dbReference type="SUPFAM" id="SSF50249">
    <property type="entry name" value="Nucleic acid-binding proteins"/>
    <property type="match status" value="1"/>
</dbReference>
<evidence type="ECO:0000256" key="2">
    <source>
        <dbReference type="ARBA" id="ARBA00022723"/>
    </source>
</evidence>
<dbReference type="PANTHER" id="PTHR30001:SF0">
    <property type="entry name" value="RIBONUCLEASE G"/>
    <property type="match status" value="1"/>
</dbReference>
<dbReference type="RefSeq" id="WP_148945531.1">
    <property type="nucleotide sequence ID" value="NZ_VTEH01000002.1"/>
</dbReference>
<evidence type="ECO:0000256" key="5">
    <source>
        <dbReference type="ARBA" id="ARBA00022884"/>
    </source>
</evidence>
<evidence type="ECO:0000256" key="1">
    <source>
        <dbReference type="ARBA" id="ARBA00001946"/>
    </source>
</evidence>
<evidence type="ECO:0000256" key="3">
    <source>
        <dbReference type="ARBA" id="ARBA00022801"/>
    </source>
</evidence>
<dbReference type="AlphaFoldDB" id="A0A5D4KHW5"/>
<dbReference type="InterPro" id="IPR019307">
    <property type="entry name" value="RNA-bd_AU-1/RNase_E/G"/>
</dbReference>
<evidence type="ECO:0000259" key="6">
    <source>
        <dbReference type="PROSITE" id="PS50126"/>
    </source>
</evidence>
<reference evidence="7 8" key="1">
    <citation type="submission" date="2019-08" db="EMBL/GenBank/DDBJ databases">
        <title>Bacillus genomes from the desert of Cuatro Cienegas, Coahuila.</title>
        <authorList>
            <person name="Olmedo-Alvarez G."/>
        </authorList>
    </citation>
    <scope>NUCLEOTIDE SEQUENCE [LARGE SCALE GENOMIC DNA]</scope>
    <source>
        <strain evidence="7 8">CH40_1T</strain>
    </source>
</reference>
<organism evidence="7 8">
    <name type="scientific">Rossellomorea vietnamensis</name>
    <dbReference type="NCBI Taxonomy" id="218284"/>
    <lineage>
        <taxon>Bacteria</taxon>
        <taxon>Bacillati</taxon>
        <taxon>Bacillota</taxon>
        <taxon>Bacilli</taxon>
        <taxon>Bacillales</taxon>
        <taxon>Bacillaceae</taxon>
        <taxon>Rossellomorea</taxon>
    </lineage>
</organism>
<dbReference type="GO" id="GO:0006364">
    <property type="term" value="P:rRNA processing"/>
    <property type="evidence" value="ECO:0007669"/>
    <property type="project" value="TreeGrafter"/>
</dbReference>
<keyword evidence="2" id="KW-0479">Metal-binding</keyword>
<dbReference type="InterPro" id="IPR003029">
    <property type="entry name" value="S1_domain"/>
</dbReference>
<dbReference type="GO" id="GO:0016787">
    <property type="term" value="F:hydrolase activity"/>
    <property type="evidence" value="ECO:0007669"/>
    <property type="project" value="UniProtKB-KW"/>
</dbReference>
<dbReference type="InterPro" id="IPR004659">
    <property type="entry name" value="RNase_E/G"/>
</dbReference>
<dbReference type="InterPro" id="IPR012340">
    <property type="entry name" value="NA-bd_OB-fold"/>
</dbReference>
<evidence type="ECO:0000313" key="8">
    <source>
        <dbReference type="Proteomes" id="UP000323317"/>
    </source>
</evidence>
<dbReference type="CDD" id="cd04453">
    <property type="entry name" value="S1_RNase_E"/>
    <property type="match status" value="1"/>
</dbReference>